<gene>
    <name evidence="2" type="ORF">G2W53_040764</name>
</gene>
<keyword evidence="1" id="KW-0472">Membrane</keyword>
<keyword evidence="3" id="KW-1185">Reference proteome</keyword>
<reference evidence="2" key="1">
    <citation type="submission" date="2020-09" db="EMBL/GenBank/DDBJ databases">
        <title>Genome-Enabled Discovery of Anthraquinone Biosynthesis in Senna tora.</title>
        <authorList>
            <person name="Kang S.-H."/>
            <person name="Pandey R.P."/>
            <person name="Lee C.-M."/>
            <person name="Sim J.-S."/>
            <person name="Jeong J.-T."/>
            <person name="Choi B.-S."/>
            <person name="Jung M."/>
            <person name="Ginzburg D."/>
            <person name="Zhao K."/>
            <person name="Won S.Y."/>
            <person name="Oh T.-J."/>
            <person name="Yu Y."/>
            <person name="Kim N.-H."/>
            <person name="Lee O.R."/>
            <person name="Lee T.-H."/>
            <person name="Bashyal P."/>
            <person name="Kim T.-S."/>
            <person name="Lee W.-H."/>
            <person name="Kawkins C."/>
            <person name="Kim C.-K."/>
            <person name="Kim J.S."/>
            <person name="Ahn B.O."/>
            <person name="Rhee S.Y."/>
            <person name="Sohng J.K."/>
        </authorList>
    </citation>
    <scope>NUCLEOTIDE SEQUENCE</scope>
    <source>
        <tissue evidence="2">Leaf</tissue>
    </source>
</reference>
<feature type="transmembrane region" description="Helical" evidence="1">
    <location>
        <begin position="292"/>
        <end position="317"/>
    </location>
</feature>
<evidence type="ECO:0000313" key="2">
    <source>
        <dbReference type="EMBL" id="KAF7801653.1"/>
    </source>
</evidence>
<name>A0A834SDU0_9FABA</name>
<sequence length="351" mass="38649">MLKFLPPTSYRQIAAALSPPLALISRHKSPQRPAGVSATSCKGGRNTFEHRCPYLFGHGHQATGVSATRWPKHPDRAVDLGHQIVPAYANDGRKTGLLIWSYDLYGIPNVQPHAYMGGVIIGHDACGIVAKNKKVFAIDFSCVADAFPVVVCKVMCTMIYSHGSLMAAWRASTVKPRTYLVHSREKLPSRSPPLRLQHGVQVGLEHALEGLEHAVGVLHSNPLHAGRWPENSLLLNIFDQTAPRDERLYLCKHLDESQTKCGVAITLRALLTARSTPGWCATSTCSAWNCRVFVFALVVAWLGVTKLLTLRLLVWLFTGWLVKVKCDTCIDYGRAVLPHVNTGTHNIGSQR</sequence>
<keyword evidence="1" id="KW-1133">Transmembrane helix</keyword>
<evidence type="ECO:0000313" key="3">
    <source>
        <dbReference type="Proteomes" id="UP000634136"/>
    </source>
</evidence>
<accession>A0A834SDU0</accession>
<organism evidence="2 3">
    <name type="scientific">Senna tora</name>
    <dbReference type="NCBI Taxonomy" id="362788"/>
    <lineage>
        <taxon>Eukaryota</taxon>
        <taxon>Viridiplantae</taxon>
        <taxon>Streptophyta</taxon>
        <taxon>Embryophyta</taxon>
        <taxon>Tracheophyta</taxon>
        <taxon>Spermatophyta</taxon>
        <taxon>Magnoliopsida</taxon>
        <taxon>eudicotyledons</taxon>
        <taxon>Gunneridae</taxon>
        <taxon>Pentapetalae</taxon>
        <taxon>rosids</taxon>
        <taxon>fabids</taxon>
        <taxon>Fabales</taxon>
        <taxon>Fabaceae</taxon>
        <taxon>Caesalpinioideae</taxon>
        <taxon>Cassia clade</taxon>
        <taxon>Senna</taxon>
    </lineage>
</organism>
<dbReference type="EMBL" id="JAAIUW010000013">
    <property type="protein sequence ID" value="KAF7801653.1"/>
    <property type="molecule type" value="Genomic_DNA"/>
</dbReference>
<protein>
    <submittedName>
        <fullName evidence="2">Uncharacterized protein</fullName>
    </submittedName>
</protein>
<dbReference type="Proteomes" id="UP000634136">
    <property type="component" value="Unassembled WGS sequence"/>
</dbReference>
<dbReference type="AlphaFoldDB" id="A0A834SDU0"/>
<proteinExistence type="predicted"/>
<comment type="caution">
    <text evidence="2">The sequence shown here is derived from an EMBL/GenBank/DDBJ whole genome shotgun (WGS) entry which is preliminary data.</text>
</comment>
<keyword evidence="1" id="KW-0812">Transmembrane</keyword>
<evidence type="ECO:0000256" key="1">
    <source>
        <dbReference type="SAM" id="Phobius"/>
    </source>
</evidence>